<sequence length="57" mass="6808">MEEKERYNNSKELVEFMVLNTIQTVEELVLLSDEVLVDLNGFGWHLLKEILFLRKIQ</sequence>
<comment type="caution">
    <text evidence="1">The sequence shown here is derived from an EMBL/GenBank/DDBJ whole genome shotgun (WGS) entry which is preliminary data.</text>
</comment>
<accession>A0ABW3J2V4</accession>
<organism evidence="1 2">
    <name type="scientific">Flavobacterium myungsuense</name>
    <dbReference type="NCBI Taxonomy" id="651823"/>
    <lineage>
        <taxon>Bacteria</taxon>
        <taxon>Pseudomonadati</taxon>
        <taxon>Bacteroidota</taxon>
        <taxon>Flavobacteriia</taxon>
        <taxon>Flavobacteriales</taxon>
        <taxon>Flavobacteriaceae</taxon>
        <taxon>Flavobacterium</taxon>
    </lineage>
</organism>
<keyword evidence="2" id="KW-1185">Reference proteome</keyword>
<evidence type="ECO:0000313" key="2">
    <source>
        <dbReference type="Proteomes" id="UP001597051"/>
    </source>
</evidence>
<dbReference type="RefSeq" id="WP_379756376.1">
    <property type="nucleotide sequence ID" value="NZ_JBHSYB010000025.1"/>
</dbReference>
<proteinExistence type="predicted"/>
<dbReference type="EMBL" id="JBHTIZ010000013">
    <property type="protein sequence ID" value="MFD0984033.1"/>
    <property type="molecule type" value="Genomic_DNA"/>
</dbReference>
<dbReference type="Proteomes" id="UP001597051">
    <property type="component" value="Unassembled WGS sequence"/>
</dbReference>
<reference evidence="2" key="1">
    <citation type="journal article" date="2019" name="Int. J. Syst. Evol. Microbiol.">
        <title>The Global Catalogue of Microorganisms (GCM) 10K type strain sequencing project: providing services to taxonomists for standard genome sequencing and annotation.</title>
        <authorList>
            <consortium name="The Broad Institute Genomics Platform"/>
            <consortium name="The Broad Institute Genome Sequencing Center for Infectious Disease"/>
            <person name="Wu L."/>
            <person name="Ma J."/>
        </authorList>
    </citation>
    <scope>NUCLEOTIDE SEQUENCE [LARGE SCALE GENOMIC DNA]</scope>
    <source>
        <strain evidence="2">CECT 7649</strain>
    </source>
</reference>
<name>A0ABW3J2V4_9FLAO</name>
<protein>
    <submittedName>
        <fullName evidence="1">Uncharacterized protein</fullName>
    </submittedName>
</protein>
<evidence type="ECO:0000313" key="1">
    <source>
        <dbReference type="EMBL" id="MFD0984033.1"/>
    </source>
</evidence>
<gene>
    <name evidence="1" type="ORF">ACFQ0S_06025</name>
</gene>